<dbReference type="PANTHER" id="PTHR12143:SF43">
    <property type="entry name" value="PUTATIVE-RELATED"/>
    <property type="match status" value="1"/>
</dbReference>
<dbReference type="InParanoid" id="A0A2R5G6J3"/>
<dbReference type="AlphaFoldDB" id="A0A2R5G6J3"/>
<evidence type="ECO:0000259" key="1">
    <source>
        <dbReference type="Pfam" id="PF07971"/>
    </source>
</evidence>
<comment type="caution">
    <text evidence="3">The sequence shown here is derived from an EMBL/GenBank/DDBJ whole genome shotgun (WGS) entry which is preliminary data.</text>
</comment>
<dbReference type="NCBIfam" id="TIGR01180">
    <property type="entry name" value="aman2_put"/>
    <property type="match status" value="1"/>
</dbReference>
<dbReference type="GO" id="GO:0006516">
    <property type="term" value="P:glycoprotein catabolic process"/>
    <property type="evidence" value="ECO:0007669"/>
    <property type="project" value="TreeGrafter"/>
</dbReference>
<evidence type="ECO:0000259" key="2">
    <source>
        <dbReference type="Pfam" id="PF17678"/>
    </source>
</evidence>
<dbReference type="GO" id="GO:0000224">
    <property type="term" value="F:peptide-N4-(N-acetyl-beta-glucosaminyl)asparagine amidase activity"/>
    <property type="evidence" value="ECO:0007669"/>
    <property type="project" value="TreeGrafter"/>
</dbReference>
<feature type="domain" description="Glycosyl hydrolase family 92 N-terminal" evidence="2">
    <location>
        <begin position="12"/>
        <end position="234"/>
    </location>
</feature>
<proteinExistence type="predicted"/>
<dbReference type="Proteomes" id="UP000241890">
    <property type="component" value="Unassembled WGS sequence"/>
</dbReference>
<sequence>MGSGPASMAFSRGNTLPLMALPRSMTHWAVQTTSTMLTSLFFNPESVTFAGIRCTHQPSPWIGDYGQMLITPGVENLGSPVYDPEGGTEMRPYILNTTMLNMCSSESCVRLEFVPSAHGGFLRARFPRGLGAAEQSLTFKVAHGSFITMNDASGFLGYSTTNRGGVVAPDIFKHHYAAKLEFLGDAGVPMNLQTNTVCGTSSTTSNGDLCTARVTWKNENMKSDVVVQVRLGTSFISPDQAKISLERELPASMSLENARDNARNAWNKMLGRVRVSGTPSSSFPHDKDTATRLLYTNMYRALLFPRSLGEVDASGRTVHFSPFDPKGGVRDGAVMVDIGFWDAYRTVFPMLHLIFPEVAKEVLEGFVNSTAEAEGRVVQWASPGPRNSMVGTMSDVSLAEGIVNGALKGDVAKTAYASLLKNAFDGSGSNSRGTELDTYDKLGYVPERTALSLNYKLADYAISRAALVMNDASVATRLEARSKNWARLFDNSTLYFRAPNKDGRFADQFDPYLWHLEDYTEGSAAQYRFYVPHDAANLRRVFAALKGEGSLCEYLKGLLTAPSTFHMANVIHEATEMAANCVGLYAHNNQPSHHILYMFAHSECPLEGQRWIEHTLGHQYDLRGYAGDEDNGEEASWYILSSLGLYALVPSSGTYQVGAGPIFESVEIRRPAEFGGTLRVSRRSGHSPFRSVRFDGKTHDLTSGAVALDYSALLRGGSVEFL</sequence>
<feature type="domain" description="Glycosyl hydrolase family 92" evidence="1">
    <location>
        <begin position="240"/>
        <end position="721"/>
    </location>
</feature>
<reference evidence="3 4" key="1">
    <citation type="submission" date="2017-12" db="EMBL/GenBank/DDBJ databases">
        <title>Sequencing, de novo assembly and annotation of complete genome of a new Thraustochytrid species, strain FCC1311.</title>
        <authorList>
            <person name="Sedici K."/>
            <person name="Godart F."/>
            <person name="Aiese Cigliano R."/>
            <person name="Sanseverino W."/>
            <person name="Barakat M."/>
            <person name="Ortet P."/>
            <person name="Marechal E."/>
            <person name="Cagnac O."/>
            <person name="Amato A."/>
        </authorList>
    </citation>
    <scope>NUCLEOTIDE SEQUENCE [LARGE SCALE GENOMIC DNA]</scope>
</reference>
<dbReference type="GO" id="GO:0030246">
    <property type="term" value="F:carbohydrate binding"/>
    <property type="evidence" value="ECO:0007669"/>
    <property type="project" value="InterPro"/>
</dbReference>
<dbReference type="InterPro" id="IPR014718">
    <property type="entry name" value="GH-type_carb-bd"/>
</dbReference>
<dbReference type="InterPro" id="IPR008928">
    <property type="entry name" value="6-hairpin_glycosidase_sf"/>
</dbReference>
<protein>
    <submittedName>
        <fullName evidence="3">Alpha-1,2-mannosidase, putative</fullName>
    </submittedName>
</protein>
<dbReference type="Gene3D" id="3.30.2080.10">
    <property type="entry name" value="GH92 mannosidase domain"/>
    <property type="match status" value="1"/>
</dbReference>
<dbReference type="Gene3D" id="1.20.1610.10">
    <property type="entry name" value="alpha-1,2-mannosidases domains"/>
    <property type="match status" value="1"/>
</dbReference>
<dbReference type="InterPro" id="IPR050883">
    <property type="entry name" value="PNGase"/>
</dbReference>
<dbReference type="Pfam" id="PF07971">
    <property type="entry name" value="Glyco_hydro_92"/>
    <property type="match status" value="1"/>
</dbReference>
<dbReference type="SUPFAM" id="SSF48208">
    <property type="entry name" value="Six-hairpin glycosidases"/>
    <property type="match status" value="1"/>
</dbReference>
<dbReference type="Gene3D" id="1.20.1050.60">
    <property type="entry name" value="alpha-1,2-mannosidase"/>
    <property type="match status" value="1"/>
</dbReference>
<name>A0A2R5G6J3_9STRA</name>
<evidence type="ECO:0000313" key="4">
    <source>
        <dbReference type="Proteomes" id="UP000241890"/>
    </source>
</evidence>
<dbReference type="GO" id="GO:0005975">
    <property type="term" value="P:carbohydrate metabolic process"/>
    <property type="evidence" value="ECO:0007669"/>
    <property type="project" value="InterPro"/>
</dbReference>
<dbReference type="EMBL" id="BEYU01000019">
    <property type="protein sequence ID" value="GBG26145.1"/>
    <property type="molecule type" value="Genomic_DNA"/>
</dbReference>
<dbReference type="InterPro" id="IPR005887">
    <property type="entry name" value="GH92_a_mannosidase_put"/>
</dbReference>
<evidence type="ECO:0000313" key="3">
    <source>
        <dbReference type="EMBL" id="GBG26145.1"/>
    </source>
</evidence>
<keyword evidence="4" id="KW-1185">Reference proteome</keyword>
<dbReference type="PANTHER" id="PTHR12143">
    <property type="entry name" value="PEPTIDE N-GLYCANASE PNGASE -RELATED"/>
    <property type="match status" value="1"/>
</dbReference>
<dbReference type="Pfam" id="PF17678">
    <property type="entry name" value="Glyco_hydro_92N"/>
    <property type="match status" value="1"/>
</dbReference>
<dbReference type="InterPro" id="IPR041371">
    <property type="entry name" value="GH92_N"/>
</dbReference>
<dbReference type="GO" id="GO:0005829">
    <property type="term" value="C:cytosol"/>
    <property type="evidence" value="ECO:0007669"/>
    <property type="project" value="TreeGrafter"/>
</dbReference>
<dbReference type="InterPro" id="IPR012939">
    <property type="entry name" value="Glyco_hydro_92"/>
</dbReference>
<gene>
    <name evidence="3" type="ORF">FCC1311_023652</name>
</gene>
<dbReference type="Gene3D" id="2.70.98.10">
    <property type="match status" value="1"/>
</dbReference>
<organism evidence="3 4">
    <name type="scientific">Hondaea fermentalgiana</name>
    <dbReference type="NCBI Taxonomy" id="2315210"/>
    <lineage>
        <taxon>Eukaryota</taxon>
        <taxon>Sar</taxon>
        <taxon>Stramenopiles</taxon>
        <taxon>Bigyra</taxon>
        <taxon>Labyrinthulomycetes</taxon>
        <taxon>Thraustochytrida</taxon>
        <taxon>Thraustochytriidae</taxon>
        <taxon>Hondaea</taxon>
    </lineage>
</organism>
<dbReference type="OrthoDB" id="419909at2759"/>
<accession>A0A2R5G6J3</accession>